<feature type="compositionally biased region" description="Pro residues" evidence="1">
    <location>
        <begin position="260"/>
        <end position="271"/>
    </location>
</feature>
<comment type="caution">
    <text evidence="3">The sequence shown here is derived from an EMBL/GenBank/DDBJ whole genome shotgun (WGS) entry which is preliminary data.</text>
</comment>
<evidence type="ECO:0000259" key="2">
    <source>
        <dbReference type="PROSITE" id="PS50969"/>
    </source>
</evidence>
<evidence type="ECO:0000256" key="1">
    <source>
        <dbReference type="SAM" id="MobiDB-lite"/>
    </source>
</evidence>
<dbReference type="PANTHER" id="PTHR12210">
    <property type="entry name" value="DULLARD PROTEIN PHOSPHATASE"/>
    <property type="match status" value="1"/>
</dbReference>
<dbReference type="OrthoDB" id="277011at2759"/>
<protein>
    <recommendedName>
        <fullName evidence="2">FCP1 homology domain-containing protein</fullName>
    </recommendedName>
</protein>
<dbReference type="FunFam" id="3.40.50.1000:FF:000089">
    <property type="entry name" value="NIF domain protein"/>
    <property type="match status" value="1"/>
</dbReference>
<feature type="region of interest" description="Disordered" evidence="1">
    <location>
        <begin position="234"/>
        <end position="272"/>
    </location>
</feature>
<dbReference type="CDD" id="cd07521">
    <property type="entry name" value="HAD_FCP1-like"/>
    <property type="match status" value="1"/>
</dbReference>
<feature type="region of interest" description="Disordered" evidence="1">
    <location>
        <begin position="1"/>
        <end position="89"/>
    </location>
</feature>
<dbReference type="AlphaFoldDB" id="A0A317SLN1"/>
<dbReference type="STRING" id="42249.A0A317SLN1"/>
<sequence length="450" mass="50849">MNSLSILSSRVDKVIGATTPPATQRTDPFKPIRRGQRSGPLGSFEDRGYRSKRGCGQSIYYYDDGDGDEEEVEEEEEEDEPADYGKDEHGDLLLDKGQRSVGYGMWLFGPWLGAFRWLFSTVAASVDWLVSFLYDDDGAFSPLLPIKRFTTSSLGPLGWFQGQVTECSGYEKSGAAILGDSEVLHQYGDLGIGPTTPAHHLRSGPFHRDSPFLTDEIVPRRSIRIRLYNEESASKTKTTSVKSPTSPSSSLRLTKYPRNSGPPKPLLPSHPSPKTLILDLDETLIHSLAKGGRMMSGHMVEVKLDRQHAILYYVHKRPYCDEFLRMVCKWYNLVIFTASVQEYADPVIDWLEQNRKYFKGRFYRQHCTQRGGAYIKDISTVEPDLSRVMIIDNSPMSYIFHEDIDNAIPIEGWINDPTDIDLLHLIPLLQALQYVTDVRALLALRMGEMG</sequence>
<dbReference type="InterPro" id="IPR036412">
    <property type="entry name" value="HAD-like_sf"/>
</dbReference>
<gene>
    <name evidence="3" type="ORF">C7212DRAFT_198270</name>
</gene>
<dbReference type="NCBIfam" id="TIGR02251">
    <property type="entry name" value="HIF-SF_euk"/>
    <property type="match status" value="1"/>
</dbReference>
<feature type="compositionally biased region" description="Acidic residues" evidence="1">
    <location>
        <begin position="63"/>
        <end position="82"/>
    </location>
</feature>
<accession>A0A317SLN1</accession>
<dbReference type="Proteomes" id="UP000246991">
    <property type="component" value="Unassembled WGS sequence"/>
</dbReference>
<dbReference type="PROSITE" id="PS50969">
    <property type="entry name" value="FCP1"/>
    <property type="match status" value="1"/>
</dbReference>
<dbReference type="SUPFAM" id="SSF56784">
    <property type="entry name" value="HAD-like"/>
    <property type="match status" value="1"/>
</dbReference>
<proteinExistence type="predicted"/>
<dbReference type="InterPro" id="IPR023214">
    <property type="entry name" value="HAD_sf"/>
</dbReference>
<dbReference type="Gene3D" id="3.40.50.1000">
    <property type="entry name" value="HAD superfamily/HAD-like"/>
    <property type="match status" value="1"/>
</dbReference>
<evidence type="ECO:0000313" key="4">
    <source>
        <dbReference type="Proteomes" id="UP000246991"/>
    </source>
</evidence>
<name>A0A317SLN1_9PEZI</name>
<dbReference type="SMART" id="SM00577">
    <property type="entry name" value="CPDc"/>
    <property type="match status" value="1"/>
</dbReference>
<feature type="domain" description="FCP1 homology" evidence="2">
    <location>
        <begin position="269"/>
        <end position="432"/>
    </location>
</feature>
<reference evidence="3 4" key="1">
    <citation type="submission" date="2018-03" db="EMBL/GenBank/DDBJ databases">
        <title>Genomes of Pezizomycetes fungi and the evolution of truffles.</title>
        <authorList>
            <person name="Murat C."/>
            <person name="Payen T."/>
            <person name="Noel B."/>
            <person name="Kuo A."/>
            <person name="Martin F.M."/>
        </authorList>
    </citation>
    <scope>NUCLEOTIDE SEQUENCE [LARGE SCALE GENOMIC DNA]</scope>
    <source>
        <strain evidence="3">091103-1</strain>
    </source>
</reference>
<dbReference type="InterPro" id="IPR050365">
    <property type="entry name" value="TIM50"/>
</dbReference>
<organism evidence="3 4">
    <name type="scientific">Tuber magnatum</name>
    <name type="common">white Piedmont truffle</name>
    <dbReference type="NCBI Taxonomy" id="42249"/>
    <lineage>
        <taxon>Eukaryota</taxon>
        <taxon>Fungi</taxon>
        <taxon>Dikarya</taxon>
        <taxon>Ascomycota</taxon>
        <taxon>Pezizomycotina</taxon>
        <taxon>Pezizomycetes</taxon>
        <taxon>Pezizales</taxon>
        <taxon>Tuberaceae</taxon>
        <taxon>Tuber</taxon>
    </lineage>
</organism>
<keyword evidence="4" id="KW-1185">Reference proteome</keyword>
<dbReference type="InterPro" id="IPR011948">
    <property type="entry name" value="Dullard_phosphatase"/>
</dbReference>
<dbReference type="GO" id="GO:0016791">
    <property type="term" value="F:phosphatase activity"/>
    <property type="evidence" value="ECO:0007669"/>
    <property type="project" value="InterPro"/>
</dbReference>
<feature type="compositionally biased region" description="Low complexity" evidence="1">
    <location>
        <begin position="235"/>
        <end position="250"/>
    </location>
</feature>
<evidence type="ECO:0000313" key="3">
    <source>
        <dbReference type="EMBL" id="PWW75295.1"/>
    </source>
</evidence>
<dbReference type="EMBL" id="PYWC01000048">
    <property type="protein sequence ID" value="PWW75295.1"/>
    <property type="molecule type" value="Genomic_DNA"/>
</dbReference>
<dbReference type="InterPro" id="IPR004274">
    <property type="entry name" value="FCP1_dom"/>
</dbReference>
<dbReference type="Pfam" id="PF03031">
    <property type="entry name" value="NIF"/>
    <property type="match status" value="1"/>
</dbReference>